<sequence>MKIARFETSGSIKYGTVEGETIREVEGDLFGELTPTGNAYAVNTVKLLVPCVPGKILALGLNYALHVAESSSNRPAPTQPEPFYKVPSSLCNPGDPIIIPPGAGETHFEGELVAVIGKECKRVPPEAALDYVLGYTCGNDVSARPWQRGDLQWWRGKSCDTFSPVGPWIETSIADPSTLTLETRLNGERKQHSGTDQMLFDVPTMISFISQVLTLYPGDLIYTGTCDGVGPMDDGDTVEIEVSNIGVLKNPVIREKE</sequence>
<dbReference type="InterPro" id="IPR018833">
    <property type="entry name" value="Rv2993c-like_N"/>
</dbReference>
<evidence type="ECO:0000259" key="4">
    <source>
        <dbReference type="Pfam" id="PF10370"/>
    </source>
</evidence>
<proteinExistence type="inferred from homology"/>
<dbReference type="AlphaFoldDB" id="W4LKB0"/>
<comment type="caution">
    <text evidence="5">The sequence shown here is derived from an EMBL/GenBank/DDBJ whole genome shotgun (WGS) entry which is preliminary data.</text>
</comment>
<dbReference type="FunFam" id="3.90.850.10:FF:000002">
    <property type="entry name" value="2-hydroxyhepta-2,4-diene-1,7-dioate isomerase"/>
    <property type="match status" value="1"/>
</dbReference>
<dbReference type="InterPro" id="IPR036663">
    <property type="entry name" value="Fumarylacetoacetase_C_sf"/>
</dbReference>
<dbReference type="Proteomes" id="UP000019141">
    <property type="component" value="Unassembled WGS sequence"/>
</dbReference>
<feature type="domain" description="Fumarylacetoacetase-like C-terminal" evidence="3">
    <location>
        <begin position="55"/>
        <end position="252"/>
    </location>
</feature>
<dbReference type="GO" id="GO:0046872">
    <property type="term" value="F:metal ion binding"/>
    <property type="evidence" value="ECO:0007669"/>
    <property type="project" value="UniProtKB-KW"/>
</dbReference>
<dbReference type="InterPro" id="IPR011234">
    <property type="entry name" value="Fumarylacetoacetase-like_C"/>
</dbReference>
<dbReference type="PANTHER" id="PTHR11820">
    <property type="entry name" value="ACYLPYRUVASE"/>
    <property type="match status" value="1"/>
</dbReference>
<keyword evidence="6" id="KW-1185">Reference proteome</keyword>
<dbReference type="SUPFAM" id="SSF56529">
    <property type="entry name" value="FAH"/>
    <property type="match status" value="1"/>
</dbReference>
<accession>W4LKB0</accession>
<dbReference type="Pfam" id="PF10370">
    <property type="entry name" value="Rv2993c-like_N"/>
    <property type="match status" value="1"/>
</dbReference>
<dbReference type="Gene3D" id="3.90.850.10">
    <property type="entry name" value="Fumarylacetoacetase-like, C-terminal domain"/>
    <property type="match status" value="1"/>
</dbReference>
<evidence type="ECO:0000259" key="3">
    <source>
        <dbReference type="Pfam" id="PF01557"/>
    </source>
</evidence>
<gene>
    <name evidence="5" type="ORF">ETSY1_20000</name>
</gene>
<evidence type="ECO:0000256" key="2">
    <source>
        <dbReference type="ARBA" id="ARBA00022723"/>
    </source>
</evidence>
<dbReference type="HOGENOM" id="CLU_028458_3_0_7"/>
<dbReference type="GO" id="GO:0016853">
    <property type="term" value="F:isomerase activity"/>
    <property type="evidence" value="ECO:0007669"/>
    <property type="project" value="UniProtKB-ARBA"/>
</dbReference>
<comment type="similarity">
    <text evidence="1">Belongs to the FAH family.</text>
</comment>
<organism evidence="5 6">
    <name type="scientific">Entotheonella factor</name>
    <dbReference type="NCBI Taxonomy" id="1429438"/>
    <lineage>
        <taxon>Bacteria</taxon>
        <taxon>Pseudomonadati</taxon>
        <taxon>Nitrospinota/Tectimicrobiota group</taxon>
        <taxon>Candidatus Tectimicrobiota</taxon>
        <taxon>Candidatus Entotheonellia</taxon>
        <taxon>Candidatus Entotheonellales</taxon>
        <taxon>Candidatus Entotheonellaceae</taxon>
        <taxon>Candidatus Entotheonella</taxon>
    </lineage>
</organism>
<evidence type="ECO:0008006" key="7">
    <source>
        <dbReference type="Google" id="ProtNLM"/>
    </source>
</evidence>
<protein>
    <recommendedName>
        <fullName evidence="7">2-hydroxyhepta-2,4-diene-1,7-dioate isomerase</fullName>
    </recommendedName>
</protein>
<dbReference type="EMBL" id="AZHW01000581">
    <property type="protein sequence ID" value="ETW98150.1"/>
    <property type="molecule type" value="Genomic_DNA"/>
</dbReference>
<dbReference type="Pfam" id="PF01557">
    <property type="entry name" value="FAA_hydrolase"/>
    <property type="match status" value="1"/>
</dbReference>
<evidence type="ECO:0000313" key="6">
    <source>
        <dbReference type="Proteomes" id="UP000019141"/>
    </source>
</evidence>
<feature type="domain" description="Rv2993c-like N-terminal" evidence="4">
    <location>
        <begin position="1"/>
        <end position="50"/>
    </location>
</feature>
<dbReference type="GO" id="GO:0019752">
    <property type="term" value="P:carboxylic acid metabolic process"/>
    <property type="evidence" value="ECO:0007669"/>
    <property type="project" value="UniProtKB-ARBA"/>
</dbReference>
<dbReference type="PATRIC" id="fig|1429438.4.peg.3897"/>
<reference evidence="5 6" key="1">
    <citation type="journal article" date="2014" name="Nature">
        <title>An environmental bacterial taxon with a large and distinct metabolic repertoire.</title>
        <authorList>
            <person name="Wilson M.C."/>
            <person name="Mori T."/>
            <person name="Ruckert C."/>
            <person name="Uria A.R."/>
            <person name="Helf M.J."/>
            <person name="Takada K."/>
            <person name="Gernert C."/>
            <person name="Steffens U.A."/>
            <person name="Heycke N."/>
            <person name="Schmitt S."/>
            <person name="Rinke C."/>
            <person name="Helfrich E.J."/>
            <person name="Brachmann A.O."/>
            <person name="Gurgui C."/>
            <person name="Wakimoto T."/>
            <person name="Kracht M."/>
            <person name="Crusemann M."/>
            <person name="Hentschel U."/>
            <person name="Abe I."/>
            <person name="Matsunaga S."/>
            <person name="Kalinowski J."/>
            <person name="Takeyama H."/>
            <person name="Piel J."/>
        </authorList>
    </citation>
    <scope>NUCLEOTIDE SEQUENCE [LARGE SCALE GENOMIC DNA]</scope>
    <source>
        <strain evidence="6">TSY1</strain>
    </source>
</reference>
<name>W4LKB0_ENTF1</name>
<evidence type="ECO:0000256" key="1">
    <source>
        <dbReference type="ARBA" id="ARBA00010211"/>
    </source>
</evidence>
<keyword evidence="2" id="KW-0479">Metal-binding</keyword>
<dbReference type="Gene3D" id="2.30.30.370">
    <property type="entry name" value="FAH"/>
    <property type="match status" value="1"/>
</dbReference>
<evidence type="ECO:0000313" key="5">
    <source>
        <dbReference type="EMBL" id="ETW98150.1"/>
    </source>
</evidence>